<keyword evidence="7" id="KW-0472">Membrane</keyword>
<evidence type="ECO:0000256" key="2">
    <source>
        <dbReference type="ARBA" id="ARBA00022475"/>
    </source>
</evidence>
<dbReference type="AlphaFoldDB" id="A0A7S8HGT2"/>
<dbReference type="Proteomes" id="UP000593626">
    <property type="component" value="Chromosome"/>
</dbReference>
<dbReference type="GO" id="GO:0005886">
    <property type="term" value="C:plasma membrane"/>
    <property type="evidence" value="ECO:0007669"/>
    <property type="project" value="UniProtKB-SubCell"/>
</dbReference>
<evidence type="ECO:0000313" key="11">
    <source>
        <dbReference type="Proteomes" id="UP000593626"/>
    </source>
</evidence>
<dbReference type="GO" id="GO:0008808">
    <property type="term" value="F:cardiolipin synthase activity"/>
    <property type="evidence" value="ECO:0007669"/>
    <property type="project" value="UniProtKB-UniRule"/>
</dbReference>
<keyword evidence="3" id="KW-0808">Transferase</keyword>
<evidence type="ECO:0000313" key="10">
    <source>
        <dbReference type="EMBL" id="QPC47750.1"/>
    </source>
</evidence>
<gene>
    <name evidence="10" type="primary">cls</name>
    <name evidence="10" type="ORF">G8O30_12670</name>
</gene>
<dbReference type="GO" id="GO:0032049">
    <property type="term" value="P:cardiolipin biosynthetic process"/>
    <property type="evidence" value="ECO:0007669"/>
    <property type="project" value="UniProtKB-UniRule"/>
</dbReference>
<dbReference type="PROSITE" id="PS50035">
    <property type="entry name" value="PLD"/>
    <property type="match status" value="2"/>
</dbReference>
<evidence type="ECO:0000256" key="6">
    <source>
        <dbReference type="ARBA" id="ARBA00022989"/>
    </source>
</evidence>
<keyword evidence="11" id="KW-1185">Reference proteome</keyword>
<reference evidence="10 11" key="1">
    <citation type="submission" date="2019-07" db="EMBL/GenBank/DDBJ databases">
        <title>Genome sequence of 2 isolates from Red Sea Mangroves.</title>
        <authorList>
            <person name="Sefrji F."/>
            <person name="Michoud G."/>
            <person name="Merlino G."/>
            <person name="Daffonchio D."/>
        </authorList>
    </citation>
    <scope>NUCLEOTIDE SEQUENCE [LARGE SCALE GENOMIC DNA]</scope>
    <source>
        <strain evidence="10 11">R1DC41</strain>
    </source>
</reference>
<dbReference type="Gene3D" id="3.30.870.10">
    <property type="entry name" value="Endonuclease Chain A"/>
    <property type="match status" value="2"/>
</dbReference>
<keyword evidence="5" id="KW-0677">Repeat</keyword>
<evidence type="ECO:0000256" key="5">
    <source>
        <dbReference type="ARBA" id="ARBA00022737"/>
    </source>
</evidence>
<dbReference type="EC" id="2.7.8.-" evidence="8"/>
<comment type="subcellular location">
    <subcellularLocation>
        <location evidence="1">Cell membrane</location>
    </subcellularLocation>
</comment>
<dbReference type="SUPFAM" id="SSF56024">
    <property type="entry name" value="Phospholipase D/nuclease"/>
    <property type="match status" value="2"/>
</dbReference>
<sequence length="398" mass="46247">MWLLIVLAIIALFIFLAWLDFHMGYKADQRNSKKREYPVRHGTIDFFDDGQTFFTSYFKELRKAQSFIHVSFYITKQDDFSKEFFSILMDRAREGITVRLLIDWLGGHSLTQSLRDDLKEAGVQLHASHRPTFPYTFYSIQRRNHRKITIVDGKIGFLGGFNIGKEYISQQPKLSPWRDYHLRLSGEGIQDLYDEFAVDWKRAVKEDLSASFTKTEAGFTPYQLFPSEAGQLEEKFIDVLSNAKTSIKIGSPYFIPSPAVFEILEAQAKKGITIQILVPDIADHKLVKEAAYRYFRKLYAAGQNVEVYQYQNGFYHAKALIIDNTFCDVGTANFDRRSFRINHELNCFIYDQSVVNEVLETYNIDLSQSSNLTREKLQHMPLLTRLKEWIARSVESLL</sequence>
<dbReference type="PANTHER" id="PTHR21248">
    <property type="entry name" value="CARDIOLIPIN SYNTHASE"/>
    <property type="match status" value="1"/>
</dbReference>
<dbReference type="RefSeq" id="WP_239672424.1">
    <property type="nucleotide sequence ID" value="NZ_CP049742.1"/>
</dbReference>
<protein>
    <recommendedName>
        <fullName evidence="8">Cardiolipin synthase</fullName>
        <ecNumber evidence="8">2.7.8.-</ecNumber>
    </recommendedName>
</protein>
<dbReference type="InterPro" id="IPR025202">
    <property type="entry name" value="PLD-like_dom"/>
</dbReference>
<evidence type="ECO:0000256" key="7">
    <source>
        <dbReference type="ARBA" id="ARBA00023136"/>
    </source>
</evidence>
<dbReference type="KEGG" id="mcui:G8O30_12670"/>
<accession>A0A7S8HGT2</accession>
<dbReference type="PANTHER" id="PTHR21248:SF7">
    <property type="entry name" value="MINOR CARDIOLIPIN SYNTHASE CLSB"/>
    <property type="match status" value="1"/>
</dbReference>
<evidence type="ECO:0000256" key="8">
    <source>
        <dbReference type="NCBIfam" id="TIGR04265"/>
    </source>
</evidence>
<dbReference type="Pfam" id="PF13091">
    <property type="entry name" value="PLDc_2"/>
    <property type="match status" value="2"/>
</dbReference>
<keyword evidence="2" id="KW-1003">Cell membrane</keyword>
<dbReference type="CDD" id="cd09112">
    <property type="entry name" value="PLDc_CLS_2"/>
    <property type="match status" value="1"/>
</dbReference>
<dbReference type="InterPro" id="IPR001736">
    <property type="entry name" value="PLipase_D/transphosphatidylase"/>
</dbReference>
<organism evidence="10 11">
    <name type="scientific">Mangrovibacillus cuniculi</name>
    <dbReference type="NCBI Taxonomy" id="2593652"/>
    <lineage>
        <taxon>Bacteria</taxon>
        <taxon>Bacillati</taxon>
        <taxon>Bacillota</taxon>
        <taxon>Bacilli</taxon>
        <taxon>Bacillales</taxon>
        <taxon>Bacillaceae</taxon>
        <taxon>Mangrovibacillus</taxon>
    </lineage>
</organism>
<evidence type="ECO:0000256" key="4">
    <source>
        <dbReference type="ARBA" id="ARBA00022692"/>
    </source>
</evidence>
<keyword evidence="4" id="KW-0812">Transmembrane</keyword>
<evidence type="ECO:0000259" key="9">
    <source>
        <dbReference type="PROSITE" id="PS50035"/>
    </source>
</evidence>
<proteinExistence type="predicted"/>
<keyword evidence="6" id="KW-1133">Transmembrane helix</keyword>
<dbReference type="CDD" id="cd09110">
    <property type="entry name" value="PLDc_CLS_1"/>
    <property type="match status" value="1"/>
</dbReference>
<feature type="domain" description="PLD phosphodiesterase" evidence="9">
    <location>
        <begin position="311"/>
        <end position="338"/>
    </location>
</feature>
<evidence type="ECO:0000256" key="1">
    <source>
        <dbReference type="ARBA" id="ARBA00004236"/>
    </source>
</evidence>
<feature type="domain" description="PLD phosphodiesterase" evidence="9">
    <location>
        <begin position="140"/>
        <end position="167"/>
    </location>
</feature>
<name>A0A7S8HGT2_9BACI</name>
<dbReference type="InterPro" id="IPR022924">
    <property type="entry name" value="Cardiolipin_synthase"/>
</dbReference>
<evidence type="ECO:0000256" key="3">
    <source>
        <dbReference type="ARBA" id="ARBA00022679"/>
    </source>
</evidence>
<dbReference type="NCBIfam" id="TIGR04265">
    <property type="entry name" value="bac_cardiolipin"/>
    <property type="match status" value="1"/>
</dbReference>
<dbReference type="EMBL" id="CP049742">
    <property type="protein sequence ID" value="QPC47750.1"/>
    <property type="molecule type" value="Genomic_DNA"/>
</dbReference>
<dbReference type="SMART" id="SM00155">
    <property type="entry name" value="PLDc"/>
    <property type="match status" value="2"/>
</dbReference>